<evidence type="ECO:0000256" key="5">
    <source>
        <dbReference type="ARBA" id="ARBA00034496"/>
    </source>
</evidence>
<keyword evidence="3" id="KW-0479">Metal-binding</keyword>
<dbReference type="Pfam" id="PF01152">
    <property type="entry name" value="Bac_globin"/>
    <property type="match status" value="1"/>
</dbReference>
<proteinExistence type="inferred from homology"/>
<dbReference type="CDD" id="cd14771">
    <property type="entry name" value="TrHb2_Mt-trHbO-like_O"/>
    <property type="match status" value="1"/>
</dbReference>
<evidence type="ECO:0000313" key="6">
    <source>
        <dbReference type="EMBL" id="NYJ06985.1"/>
    </source>
</evidence>
<comment type="caution">
    <text evidence="6">The sequence shown here is derived from an EMBL/GenBank/DDBJ whole genome shotgun (WGS) entry which is preliminary data.</text>
</comment>
<dbReference type="GO" id="GO:0020037">
    <property type="term" value="F:heme binding"/>
    <property type="evidence" value="ECO:0007669"/>
    <property type="project" value="InterPro"/>
</dbReference>
<evidence type="ECO:0000256" key="4">
    <source>
        <dbReference type="ARBA" id="ARBA00023004"/>
    </source>
</evidence>
<dbReference type="InterPro" id="IPR012292">
    <property type="entry name" value="Globin/Proto"/>
</dbReference>
<dbReference type="PANTHER" id="PTHR47366">
    <property type="entry name" value="TWO-ON-TWO HEMOGLOBIN-3"/>
    <property type="match status" value="1"/>
</dbReference>
<comment type="similarity">
    <text evidence="5">Belongs to the truncated hemoglobin family. Group II subfamily.</text>
</comment>
<dbReference type="GO" id="GO:0046872">
    <property type="term" value="F:metal ion binding"/>
    <property type="evidence" value="ECO:0007669"/>
    <property type="project" value="UniProtKB-KW"/>
</dbReference>
<dbReference type="SUPFAM" id="SSF46458">
    <property type="entry name" value="Globin-like"/>
    <property type="match status" value="1"/>
</dbReference>
<dbReference type="GO" id="GO:0005344">
    <property type="term" value="F:oxygen carrier activity"/>
    <property type="evidence" value="ECO:0007669"/>
    <property type="project" value="InterPro"/>
</dbReference>
<dbReference type="InterPro" id="IPR009050">
    <property type="entry name" value="Globin-like_sf"/>
</dbReference>
<dbReference type="RefSeq" id="WP_179718486.1">
    <property type="nucleotide sequence ID" value="NZ_JACBZT010000001.1"/>
</dbReference>
<dbReference type="GO" id="GO:0019825">
    <property type="term" value="F:oxygen binding"/>
    <property type="evidence" value="ECO:0007669"/>
    <property type="project" value="InterPro"/>
</dbReference>
<keyword evidence="2" id="KW-0349">Heme</keyword>
<dbReference type="InterPro" id="IPR044203">
    <property type="entry name" value="GlbO/GLB3-like"/>
</dbReference>
<dbReference type="AlphaFoldDB" id="A0A853CG99"/>
<sequence length="133" mass="15314">MSESSRTLPSARTFFDEVGGHPTFVALVHRFYEGVRQDPVLAPLYPQDDWDGAETRLRMFLEQYWGGPTTYSQERGHPRLRMRHAPFAIGPAERDAWLSHMRDAVDSLGLTDEQDATLWGYLEMAAFSMQNRH</sequence>
<reference evidence="6 7" key="1">
    <citation type="submission" date="2020-07" db="EMBL/GenBank/DDBJ databases">
        <title>Sequencing the genomes of 1000 actinobacteria strains.</title>
        <authorList>
            <person name="Klenk H.-P."/>
        </authorList>
    </citation>
    <scope>NUCLEOTIDE SEQUENCE [LARGE SCALE GENOMIC DNA]</scope>
    <source>
        <strain evidence="6 7">DSM 104001</strain>
    </source>
</reference>
<keyword evidence="7" id="KW-1185">Reference proteome</keyword>
<evidence type="ECO:0000256" key="2">
    <source>
        <dbReference type="ARBA" id="ARBA00022617"/>
    </source>
</evidence>
<name>A0A853CG99_9ACTN</name>
<dbReference type="EMBL" id="JACBZT010000001">
    <property type="protein sequence ID" value="NYJ06985.1"/>
    <property type="molecule type" value="Genomic_DNA"/>
</dbReference>
<evidence type="ECO:0000256" key="3">
    <source>
        <dbReference type="ARBA" id="ARBA00022723"/>
    </source>
</evidence>
<keyword evidence="1" id="KW-0813">Transport</keyword>
<evidence type="ECO:0000256" key="1">
    <source>
        <dbReference type="ARBA" id="ARBA00022448"/>
    </source>
</evidence>
<dbReference type="Proteomes" id="UP000541969">
    <property type="component" value="Unassembled WGS sequence"/>
</dbReference>
<protein>
    <submittedName>
        <fullName evidence="6">Hemoglobin</fullName>
    </submittedName>
</protein>
<organism evidence="6 7">
    <name type="scientific">Petropleomorpha daqingensis</name>
    <dbReference type="NCBI Taxonomy" id="2026353"/>
    <lineage>
        <taxon>Bacteria</taxon>
        <taxon>Bacillati</taxon>
        <taxon>Actinomycetota</taxon>
        <taxon>Actinomycetes</taxon>
        <taxon>Geodermatophilales</taxon>
        <taxon>Geodermatophilaceae</taxon>
        <taxon>Petropleomorpha</taxon>
    </lineage>
</organism>
<keyword evidence="4" id="KW-0408">Iron</keyword>
<dbReference type="InterPro" id="IPR001486">
    <property type="entry name" value="Hemoglobin_trunc"/>
</dbReference>
<evidence type="ECO:0000313" key="7">
    <source>
        <dbReference type="Proteomes" id="UP000541969"/>
    </source>
</evidence>
<dbReference type="PANTHER" id="PTHR47366:SF1">
    <property type="entry name" value="TWO-ON-TWO HEMOGLOBIN-3"/>
    <property type="match status" value="1"/>
</dbReference>
<dbReference type="Gene3D" id="1.10.490.10">
    <property type="entry name" value="Globins"/>
    <property type="match status" value="1"/>
</dbReference>
<accession>A0A853CG99</accession>
<gene>
    <name evidence="6" type="ORF">GGQ55_003263</name>
</gene>